<dbReference type="EMBL" id="JAGQDG010000006">
    <property type="protein sequence ID" value="MBQ0936741.1"/>
    <property type="molecule type" value="Genomic_DNA"/>
</dbReference>
<gene>
    <name evidence="2" type="ORF">KAK11_15515</name>
</gene>
<comment type="caution">
    <text evidence="2">The sequence shown here is derived from an EMBL/GenBank/DDBJ whole genome shotgun (WGS) entry which is preliminary data.</text>
</comment>
<dbReference type="RefSeq" id="WP_210810133.1">
    <property type="nucleotide sequence ID" value="NZ_JAGQDG010000006.1"/>
</dbReference>
<feature type="region of interest" description="Disordered" evidence="1">
    <location>
        <begin position="129"/>
        <end position="198"/>
    </location>
</feature>
<name>A0ABS5E105_9BURK</name>
<feature type="compositionally biased region" description="Low complexity" evidence="1">
    <location>
        <begin position="136"/>
        <end position="164"/>
    </location>
</feature>
<organism evidence="2 3">
    <name type="scientific">Ideonella paludis</name>
    <dbReference type="NCBI Taxonomy" id="1233411"/>
    <lineage>
        <taxon>Bacteria</taxon>
        <taxon>Pseudomonadati</taxon>
        <taxon>Pseudomonadota</taxon>
        <taxon>Betaproteobacteria</taxon>
        <taxon>Burkholderiales</taxon>
        <taxon>Sphaerotilaceae</taxon>
        <taxon>Ideonella</taxon>
    </lineage>
</organism>
<accession>A0ABS5E105</accession>
<keyword evidence="3" id="KW-1185">Reference proteome</keyword>
<evidence type="ECO:0000313" key="3">
    <source>
        <dbReference type="Proteomes" id="UP000672097"/>
    </source>
</evidence>
<evidence type="ECO:0000256" key="1">
    <source>
        <dbReference type="SAM" id="MobiDB-lite"/>
    </source>
</evidence>
<reference evidence="2 3" key="1">
    <citation type="submission" date="2021-04" db="EMBL/GenBank/DDBJ databases">
        <title>The genome sequence of type strain Ideonella paludis KCTC 32238.</title>
        <authorList>
            <person name="Liu Y."/>
        </authorList>
    </citation>
    <scope>NUCLEOTIDE SEQUENCE [LARGE SCALE GENOMIC DNA]</scope>
    <source>
        <strain evidence="2 3">KCTC 32238</strain>
    </source>
</reference>
<evidence type="ECO:0000313" key="2">
    <source>
        <dbReference type="EMBL" id="MBQ0936741.1"/>
    </source>
</evidence>
<sequence length="198" mass="19300">MSRVYLFSAVFMLLAALLLGGFGLGTYHGAQKCRANAAATAATAQAAQATATTTAVVQAASAAQATTAAAVASAARVGQRREAHRAQVDAFFTPLQEPAAYASQPISEPLSAAAECSLDADGLRRWAAANAGPWGGDASHPPGAGAAPGQPADGAAHAAPTAFGLDARPAGQPLDGGAPVPPSALSGVPAAGTPGRAH</sequence>
<dbReference type="Proteomes" id="UP000672097">
    <property type="component" value="Unassembled WGS sequence"/>
</dbReference>
<protein>
    <submittedName>
        <fullName evidence="2">Uncharacterized protein</fullName>
    </submittedName>
</protein>
<proteinExistence type="predicted"/>